<protein>
    <submittedName>
        <fullName evidence="5">AraC-type DNA-binding protein</fullName>
    </submittedName>
</protein>
<keyword evidence="3" id="KW-0804">Transcription</keyword>
<keyword evidence="6" id="KW-1185">Reference proteome</keyword>
<dbReference type="EMBL" id="FUWY01000005">
    <property type="protein sequence ID" value="SJZ83333.1"/>
    <property type="molecule type" value="Genomic_DNA"/>
</dbReference>
<evidence type="ECO:0000256" key="2">
    <source>
        <dbReference type="ARBA" id="ARBA00023125"/>
    </source>
</evidence>
<evidence type="ECO:0000259" key="4">
    <source>
        <dbReference type="PROSITE" id="PS01124"/>
    </source>
</evidence>
<name>A0A1T4NVS7_9FIRM</name>
<dbReference type="Pfam" id="PF12833">
    <property type="entry name" value="HTH_18"/>
    <property type="match status" value="2"/>
</dbReference>
<dbReference type="PANTHER" id="PTHR43280:SF2">
    <property type="entry name" value="HTH-TYPE TRANSCRIPTIONAL REGULATOR EXSA"/>
    <property type="match status" value="1"/>
</dbReference>
<accession>A0A1T4NVS7</accession>
<proteinExistence type="predicted"/>
<dbReference type="OrthoDB" id="2600165at2"/>
<dbReference type="PANTHER" id="PTHR43280">
    <property type="entry name" value="ARAC-FAMILY TRANSCRIPTIONAL REGULATOR"/>
    <property type="match status" value="1"/>
</dbReference>
<dbReference type="GO" id="GO:0003700">
    <property type="term" value="F:DNA-binding transcription factor activity"/>
    <property type="evidence" value="ECO:0007669"/>
    <property type="project" value="InterPro"/>
</dbReference>
<feature type="domain" description="HTH araC/xylS-type" evidence="4">
    <location>
        <begin position="198"/>
        <end position="296"/>
    </location>
</feature>
<dbReference type="STRING" id="118967.SAMN02745191_1753"/>
<dbReference type="AlphaFoldDB" id="A0A1T4NVS7"/>
<dbReference type="SUPFAM" id="SSF46689">
    <property type="entry name" value="Homeodomain-like"/>
    <property type="match status" value="2"/>
</dbReference>
<organism evidence="5 6">
    <name type="scientific">Anaerorhabdus furcosa</name>
    <dbReference type="NCBI Taxonomy" id="118967"/>
    <lineage>
        <taxon>Bacteria</taxon>
        <taxon>Bacillati</taxon>
        <taxon>Bacillota</taxon>
        <taxon>Erysipelotrichia</taxon>
        <taxon>Erysipelotrichales</taxon>
        <taxon>Erysipelotrichaceae</taxon>
        <taxon>Anaerorhabdus</taxon>
    </lineage>
</organism>
<gene>
    <name evidence="5" type="ORF">SAMN02745191_1753</name>
</gene>
<dbReference type="InterPro" id="IPR037923">
    <property type="entry name" value="HTH-like"/>
</dbReference>
<dbReference type="InterPro" id="IPR009057">
    <property type="entry name" value="Homeodomain-like_sf"/>
</dbReference>
<dbReference type="Proteomes" id="UP000243297">
    <property type="component" value="Unassembled WGS sequence"/>
</dbReference>
<dbReference type="InterPro" id="IPR018062">
    <property type="entry name" value="HTH_AraC-typ_CS"/>
</dbReference>
<dbReference type="PROSITE" id="PS01124">
    <property type="entry name" value="HTH_ARAC_FAMILY_2"/>
    <property type="match status" value="2"/>
</dbReference>
<dbReference type="RefSeq" id="WP_078712159.1">
    <property type="nucleotide sequence ID" value="NZ_FUWY01000005.1"/>
</dbReference>
<feature type="domain" description="HTH araC/xylS-type" evidence="4">
    <location>
        <begin position="313"/>
        <end position="412"/>
    </location>
</feature>
<sequence>MTNDITTIQDKFASALDRRQVCSFDIEFVDNQTSPLIHSAARFLYFLEGKCTLLLNGIDYEIVSNTLVAIMPWDITLIKDVKEPLTFQKIVYNSDFINGYLRTIYNPKNIVINLHETIKENPVLYCDHDMHHRFQTFIERLQMELGDDSLNPDYAKLPELSDAYVTSMLVGILVLFNRFCHKTNEIKKMSSNEVEITNQILKYISTHLQSKITLDKLSKIFYISESTIAKYLQENIGYSFSEMLTEIRISKSYDLLLYSDLSLNIIAQLIGYTDASHFIKAFTTKVGCTPNEYRKSYQTDEEVLKRKENEVIYKVLNYIDENYLSDKISGAIVSKKFGITMMELNHIMVFQVEKTFDDYVDWLRISRASELLISTDLAITDIAIEVGYNTTKTFTRIFTNIRKMTPGAFRKTVSLQKKNGEIIPAKKEKSSTLRET</sequence>
<reference evidence="6" key="1">
    <citation type="submission" date="2017-02" db="EMBL/GenBank/DDBJ databases">
        <authorList>
            <person name="Varghese N."/>
            <person name="Submissions S."/>
        </authorList>
    </citation>
    <scope>NUCLEOTIDE SEQUENCE [LARGE SCALE GENOMIC DNA]</scope>
    <source>
        <strain evidence="6">ATCC 25662</strain>
    </source>
</reference>
<evidence type="ECO:0000313" key="5">
    <source>
        <dbReference type="EMBL" id="SJZ83333.1"/>
    </source>
</evidence>
<dbReference type="Gene3D" id="1.10.10.60">
    <property type="entry name" value="Homeodomain-like"/>
    <property type="match status" value="3"/>
</dbReference>
<evidence type="ECO:0000256" key="1">
    <source>
        <dbReference type="ARBA" id="ARBA00023015"/>
    </source>
</evidence>
<dbReference type="InterPro" id="IPR018060">
    <property type="entry name" value="HTH_AraC"/>
</dbReference>
<dbReference type="PROSITE" id="PS00041">
    <property type="entry name" value="HTH_ARAC_FAMILY_1"/>
    <property type="match status" value="1"/>
</dbReference>
<dbReference type="GO" id="GO:0043565">
    <property type="term" value="F:sequence-specific DNA binding"/>
    <property type="evidence" value="ECO:0007669"/>
    <property type="project" value="InterPro"/>
</dbReference>
<dbReference type="SUPFAM" id="SSF51215">
    <property type="entry name" value="Regulatory protein AraC"/>
    <property type="match status" value="1"/>
</dbReference>
<dbReference type="SMART" id="SM00342">
    <property type="entry name" value="HTH_ARAC"/>
    <property type="match status" value="2"/>
</dbReference>
<evidence type="ECO:0000313" key="6">
    <source>
        <dbReference type="Proteomes" id="UP000243297"/>
    </source>
</evidence>
<keyword evidence="2 5" id="KW-0238">DNA-binding</keyword>
<keyword evidence="1" id="KW-0805">Transcription regulation</keyword>
<evidence type="ECO:0000256" key="3">
    <source>
        <dbReference type="ARBA" id="ARBA00023163"/>
    </source>
</evidence>